<dbReference type="SUPFAM" id="SSF51306">
    <property type="entry name" value="LexA/Signal peptidase"/>
    <property type="match status" value="1"/>
</dbReference>
<evidence type="ECO:0000259" key="1">
    <source>
        <dbReference type="Pfam" id="PF00717"/>
    </source>
</evidence>
<dbReference type="InterPro" id="IPR015927">
    <property type="entry name" value="Peptidase_S24_S26A/B/C"/>
</dbReference>
<comment type="caution">
    <text evidence="2">The sequence shown here is derived from an EMBL/GenBank/DDBJ whole genome shotgun (WGS) entry which is preliminary data.</text>
</comment>
<organism evidence="2 3">
    <name type="scientific">Volucribacter amazonae</name>
    <dbReference type="NCBI Taxonomy" id="256731"/>
    <lineage>
        <taxon>Bacteria</taxon>
        <taxon>Pseudomonadati</taxon>
        <taxon>Pseudomonadota</taxon>
        <taxon>Gammaproteobacteria</taxon>
        <taxon>Pasteurellales</taxon>
        <taxon>Pasteurellaceae</taxon>
        <taxon>Volucribacter</taxon>
    </lineage>
</organism>
<name>A0A9X4PC86_9PAST</name>
<gene>
    <name evidence="2" type="ORF">A6A20_02865</name>
</gene>
<dbReference type="AlphaFoldDB" id="A0A9X4PC86"/>
<dbReference type="InterPro" id="IPR036286">
    <property type="entry name" value="LexA/Signal_pep-like_sf"/>
</dbReference>
<feature type="domain" description="Peptidase S24/S26A/S26B/S26C" evidence="1">
    <location>
        <begin position="36"/>
        <end position="137"/>
    </location>
</feature>
<evidence type="ECO:0000313" key="2">
    <source>
        <dbReference type="EMBL" id="MDG6894589.1"/>
    </source>
</evidence>
<accession>A0A9X4PC86</accession>
<proteinExistence type="predicted"/>
<dbReference type="CDD" id="cd06529">
    <property type="entry name" value="S24_LexA-like"/>
    <property type="match status" value="1"/>
</dbReference>
<dbReference type="EMBL" id="LWID01000001">
    <property type="protein sequence ID" value="MDG6894589.1"/>
    <property type="molecule type" value="Genomic_DNA"/>
</dbReference>
<dbReference type="Pfam" id="PF00717">
    <property type="entry name" value="Peptidase_S24"/>
    <property type="match status" value="1"/>
</dbReference>
<dbReference type="Gene3D" id="2.10.109.10">
    <property type="entry name" value="Umud Fragment, subunit A"/>
    <property type="match status" value="1"/>
</dbReference>
<dbReference type="InterPro" id="IPR039418">
    <property type="entry name" value="LexA-like"/>
</dbReference>
<protein>
    <recommendedName>
        <fullName evidence="1">Peptidase S24/S26A/S26B/S26C domain-containing protein</fullName>
    </recommendedName>
</protein>
<reference evidence="2" key="1">
    <citation type="submission" date="2016-03" db="EMBL/GenBank/DDBJ databases">
        <title>Co-evolution between Pasteurellaceae and their hosts.</title>
        <authorList>
            <person name="Hansen M.J."/>
            <person name="Bojesen A.M."/>
            <person name="Planet P."/>
        </authorList>
    </citation>
    <scope>NUCLEOTIDE SEQUENCE</scope>
    <source>
        <strain evidence="2">146/S8/89</strain>
    </source>
</reference>
<keyword evidence="3" id="KW-1185">Reference proteome</keyword>
<dbReference type="Proteomes" id="UP001155500">
    <property type="component" value="Unassembled WGS sequence"/>
</dbReference>
<sequence length="156" mass="18283">MNMDHRVIMDNEKPIFSYQPMPFYTDCSHNALGKNNLVKYKLDLNLYCIKRPKQTCFVQVTNPNMLAWGIEQGDILVVEQANKLTVGDLIVLEQGEQFLLYELLQEGEQEWLFMSLDAKYHSISTKNWQELKVLGRVTNTIHQFKPRKNMFQPSVQ</sequence>
<evidence type="ECO:0000313" key="3">
    <source>
        <dbReference type="Proteomes" id="UP001155500"/>
    </source>
</evidence>